<protein>
    <submittedName>
        <fullName evidence="3">Glycosyltransferase family 9 protein</fullName>
    </submittedName>
</protein>
<comment type="caution">
    <text evidence="3">The sequence shown here is derived from an EMBL/GenBank/DDBJ whole genome shotgun (WGS) entry which is preliminary data.</text>
</comment>
<keyword evidence="2" id="KW-0808">Transferase</keyword>
<dbReference type="GO" id="GO:0008713">
    <property type="term" value="F:ADP-heptose-lipopolysaccharide heptosyltransferase activity"/>
    <property type="evidence" value="ECO:0007669"/>
    <property type="project" value="TreeGrafter"/>
</dbReference>
<gene>
    <name evidence="3" type="ORF">K8G79_01500</name>
</gene>
<proteinExistence type="predicted"/>
<accession>A0AAJ1EHY2</accession>
<dbReference type="InterPro" id="IPR051199">
    <property type="entry name" value="LPS_LOS_Heptosyltrfase"/>
</dbReference>
<evidence type="ECO:0000256" key="2">
    <source>
        <dbReference type="ARBA" id="ARBA00022679"/>
    </source>
</evidence>
<evidence type="ECO:0000313" key="4">
    <source>
        <dbReference type="Proteomes" id="UP001197609"/>
    </source>
</evidence>
<dbReference type="GO" id="GO:0005829">
    <property type="term" value="C:cytosol"/>
    <property type="evidence" value="ECO:0007669"/>
    <property type="project" value="TreeGrafter"/>
</dbReference>
<name>A0AAJ1EHY2_9BACT</name>
<evidence type="ECO:0000256" key="1">
    <source>
        <dbReference type="ARBA" id="ARBA00022676"/>
    </source>
</evidence>
<dbReference type="InterPro" id="IPR002201">
    <property type="entry name" value="Glyco_trans_9"/>
</dbReference>
<dbReference type="AlphaFoldDB" id="A0AAJ1EHY2"/>
<dbReference type="PANTHER" id="PTHR30160:SF1">
    <property type="entry name" value="LIPOPOLYSACCHARIDE 1,2-N-ACETYLGLUCOSAMINETRANSFERASE-RELATED"/>
    <property type="match status" value="1"/>
</dbReference>
<dbReference type="Proteomes" id="UP001197609">
    <property type="component" value="Unassembled WGS sequence"/>
</dbReference>
<dbReference type="GO" id="GO:0009244">
    <property type="term" value="P:lipopolysaccharide core region biosynthetic process"/>
    <property type="evidence" value="ECO:0007669"/>
    <property type="project" value="TreeGrafter"/>
</dbReference>
<organism evidence="3 4">
    <name type="scientific">Candidatus Methylomirabilis tolerans</name>
    <dbReference type="NCBI Taxonomy" id="3123416"/>
    <lineage>
        <taxon>Bacteria</taxon>
        <taxon>Candidatus Methylomirabilota</taxon>
        <taxon>Candidatus Methylomirabilia</taxon>
        <taxon>Candidatus Methylomirabilales</taxon>
        <taxon>Candidatus Methylomirabilaceae</taxon>
        <taxon>Candidatus Methylomirabilis</taxon>
    </lineage>
</organism>
<dbReference type="SUPFAM" id="SSF53756">
    <property type="entry name" value="UDP-Glycosyltransferase/glycogen phosphorylase"/>
    <property type="match status" value="1"/>
</dbReference>
<sequence length="388" mass="42282">MTALLWNAAVPMEQVQRILIIKPSSIGDVVNALPFLSSLRQRYPDRHIAWLIEEEAAELLLGHPLLDQVIVSGRRRWGRQIRTPFRWAAALREIAALVAELRQGRYDLVVDLQGLLKSALMVVCVGAQYRVGLTGAREGSERVLTHVVPLPPGPLHAVDRYLEAARFLGADPLSKAFVFPSGSEDEARAEALLAEAEVRPDTLVVALNPHARWRTKLWEEERFARLGEMLAQRHGAKILLIGSSSDLPSARRVASRMNPAPLVAAGRTDLTLLIALLKRIDLLVTVDSGPMHLAAALQTPLVALFGPTDPRLIGPYDGDLSTGQTGGVVLRAPLPCSPCSKRWCRIDADRLCMRSISVEEVAEAASALLTTGATCRTGRNLSSSEPRG</sequence>
<dbReference type="EMBL" id="JAIOIU010000018">
    <property type="protein sequence ID" value="MBZ0158818.1"/>
    <property type="molecule type" value="Genomic_DNA"/>
</dbReference>
<dbReference type="Pfam" id="PF01075">
    <property type="entry name" value="Glyco_transf_9"/>
    <property type="match status" value="1"/>
</dbReference>
<evidence type="ECO:0000313" key="3">
    <source>
        <dbReference type="EMBL" id="MBZ0158818.1"/>
    </source>
</evidence>
<keyword evidence="1" id="KW-0328">Glycosyltransferase</keyword>
<reference evidence="3 4" key="1">
    <citation type="journal article" date="2021" name="bioRxiv">
        <title>Unraveling nitrogen, sulfur and carbon metabolic pathways and microbial community transcriptional responses to substrate deprivation and toxicity stresses in a bioreactor mimicking anoxic brackish coastal sediment conditions.</title>
        <authorList>
            <person name="Martins P.D."/>
            <person name="Echeveste M.J."/>
            <person name="Arshad A."/>
            <person name="Kurth J."/>
            <person name="Ouboter H."/>
            <person name="Jetten M.S.M."/>
            <person name="Welte C.U."/>
        </authorList>
    </citation>
    <scope>NUCLEOTIDE SEQUENCE [LARGE SCALE GENOMIC DNA]</scope>
    <source>
        <strain evidence="3">MAG_38</strain>
    </source>
</reference>
<dbReference type="Gene3D" id="3.40.50.2000">
    <property type="entry name" value="Glycogen Phosphorylase B"/>
    <property type="match status" value="2"/>
</dbReference>
<dbReference type="PANTHER" id="PTHR30160">
    <property type="entry name" value="TETRAACYLDISACCHARIDE 4'-KINASE-RELATED"/>
    <property type="match status" value="1"/>
</dbReference>
<dbReference type="CDD" id="cd03789">
    <property type="entry name" value="GT9_LPS_heptosyltransferase"/>
    <property type="match status" value="1"/>
</dbReference>